<evidence type="ECO:0000313" key="4">
    <source>
        <dbReference type="Proteomes" id="UP001431783"/>
    </source>
</evidence>
<gene>
    <name evidence="3" type="ORF">WA026_006050</name>
</gene>
<keyword evidence="1" id="KW-0472">Membrane</keyword>
<dbReference type="GO" id="GO:0016747">
    <property type="term" value="F:acyltransferase activity, transferring groups other than amino-acyl groups"/>
    <property type="evidence" value="ECO:0007669"/>
    <property type="project" value="InterPro"/>
</dbReference>
<protein>
    <recommendedName>
        <fullName evidence="2">Nose resistant-to-fluoxetine protein N-terminal domain-containing protein</fullName>
    </recommendedName>
</protein>
<feature type="transmembrane region" description="Helical" evidence="1">
    <location>
        <begin position="347"/>
        <end position="368"/>
    </location>
</feature>
<feature type="transmembrane region" description="Helical" evidence="1">
    <location>
        <begin position="556"/>
        <end position="575"/>
    </location>
</feature>
<evidence type="ECO:0000313" key="3">
    <source>
        <dbReference type="EMBL" id="KAK9869952.1"/>
    </source>
</evidence>
<feature type="transmembrane region" description="Helical" evidence="1">
    <location>
        <begin position="524"/>
        <end position="544"/>
    </location>
</feature>
<feature type="transmembrane region" description="Helical" evidence="1">
    <location>
        <begin position="630"/>
        <end position="652"/>
    </location>
</feature>
<evidence type="ECO:0000256" key="1">
    <source>
        <dbReference type="SAM" id="Phobius"/>
    </source>
</evidence>
<organism evidence="3 4">
    <name type="scientific">Henosepilachna vigintioctopunctata</name>
    <dbReference type="NCBI Taxonomy" id="420089"/>
    <lineage>
        <taxon>Eukaryota</taxon>
        <taxon>Metazoa</taxon>
        <taxon>Ecdysozoa</taxon>
        <taxon>Arthropoda</taxon>
        <taxon>Hexapoda</taxon>
        <taxon>Insecta</taxon>
        <taxon>Pterygota</taxon>
        <taxon>Neoptera</taxon>
        <taxon>Endopterygota</taxon>
        <taxon>Coleoptera</taxon>
        <taxon>Polyphaga</taxon>
        <taxon>Cucujiformia</taxon>
        <taxon>Coccinelloidea</taxon>
        <taxon>Coccinellidae</taxon>
        <taxon>Epilachninae</taxon>
        <taxon>Epilachnini</taxon>
        <taxon>Henosepilachna</taxon>
    </lineage>
</organism>
<accession>A0AAW1THT9</accession>
<keyword evidence="4" id="KW-1185">Reference proteome</keyword>
<sequence length="691" mass="80173">MDFQFFSNNQFINPMEFMIPTVNSQNVVCKNHSLLYMNELKKYTLWAIDMFDSTTKFPTGISSGSIYDTGNFDGCVSVHLPESLGFSGQHCMAHFGMRPLKTTSNATFSYEYKEIYNLTFWDKVAIYDADPRKNTRRDIYMSYCIPSSCTNRDLQNSLQKNIEHVSKNRPFTLDVVVDDKNCQTETERSFSNGGKIFLGIVIFIILLEVICTLYHLLTQLNGAKYFEFSDGVHDILRAFSFSHTITKLTKVSRKENGLESMDGMKVLSTLFVIMGHRIIYTTPAPISNPIFIEETYEHLWAAFFLIGGMVVDTFFTLSGFLACYYILREIQRTNGKVNLAIIYLHRIVRFTLLYAVVLGFYMTIFVHLGDGPFWRERVEDEQERCIENWWTNLLYINNYVNVDKNCLFHTWYLASDMQFFIFVPILASMMWKKPKIGIIGCIALILISMVIHFMVIYLNEEVPFLLLYLDSRFSRDPVNAPGYRRVHIPGHMRATPYFIGVLAAYVKFKYRKAECKIHNWIKNLFWLLFFVIIFGIYITGMYFYSPTEDKNYIVRALFGTSLHFLWGIAIAWFIIATSEGYGELFTWLLSGRIWNILSKLTLTTYLCHPSIQLYSVAILRYPTYAGFFNLHYFATADIVLAYLVGFLVSMVFEAPIMELEKILLRKDRPKPTHNNIGLTETPTAMCDAKEN</sequence>
<feature type="transmembrane region" description="Helical" evidence="1">
    <location>
        <begin position="411"/>
        <end position="431"/>
    </location>
</feature>
<dbReference type="Pfam" id="PF01757">
    <property type="entry name" value="Acyl_transf_3"/>
    <property type="match status" value="1"/>
</dbReference>
<feature type="transmembrane region" description="Helical" evidence="1">
    <location>
        <begin position="300"/>
        <end position="327"/>
    </location>
</feature>
<proteinExistence type="predicted"/>
<dbReference type="SMART" id="SM00703">
    <property type="entry name" value="NRF"/>
    <property type="match status" value="1"/>
</dbReference>
<reference evidence="3 4" key="1">
    <citation type="submission" date="2023-03" db="EMBL/GenBank/DDBJ databases">
        <title>Genome insight into feeding habits of ladybird beetles.</title>
        <authorList>
            <person name="Li H.-S."/>
            <person name="Huang Y.-H."/>
            <person name="Pang H."/>
        </authorList>
    </citation>
    <scope>NUCLEOTIDE SEQUENCE [LARGE SCALE GENOMIC DNA]</scope>
    <source>
        <strain evidence="3">SYSU_2023b</strain>
        <tissue evidence="3">Whole body</tissue>
    </source>
</reference>
<feature type="transmembrane region" description="Helical" evidence="1">
    <location>
        <begin position="438"/>
        <end position="458"/>
    </location>
</feature>
<feature type="transmembrane region" description="Helical" evidence="1">
    <location>
        <begin position="196"/>
        <end position="217"/>
    </location>
</feature>
<dbReference type="PANTHER" id="PTHR11161:SF71">
    <property type="entry name" value="NOSE RESISTANT-TO-FLUOXETINE PROTEIN N-TERMINAL DOMAIN-CONTAINING PROTEIN"/>
    <property type="match status" value="1"/>
</dbReference>
<dbReference type="Pfam" id="PF20146">
    <property type="entry name" value="NRF"/>
    <property type="match status" value="1"/>
</dbReference>
<dbReference type="Proteomes" id="UP001431783">
    <property type="component" value="Unassembled WGS sequence"/>
</dbReference>
<evidence type="ECO:0000259" key="2">
    <source>
        <dbReference type="SMART" id="SM00703"/>
    </source>
</evidence>
<keyword evidence="1" id="KW-1133">Transmembrane helix</keyword>
<keyword evidence="1" id="KW-0812">Transmembrane</keyword>
<name>A0AAW1THT9_9CUCU</name>
<feature type="domain" description="Nose resistant-to-fluoxetine protein N-terminal" evidence="2">
    <location>
        <begin position="26"/>
        <end position="180"/>
    </location>
</feature>
<dbReference type="AlphaFoldDB" id="A0AAW1THT9"/>
<comment type="caution">
    <text evidence="3">The sequence shown here is derived from an EMBL/GenBank/DDBJ whole genome shotgun (WGS) entry which is preliminary data.</text>
</comment>
<dbReference type="InterPro" id="IPR052728">
    <property type="entry name" value="O2_lipid_transport_reg"/>
</dbReference>
<dbReference type="InterPro" id="IPR006621">
    <property type="entry name" value="Nose-resist-to-fluoxetine_N"/>
</dbReference>
<dbReference type="InterPro" id="IPR002656">
    <property type="entry name" value="Acyl_transf_3_dom"/>
</dbReference>
<dbReference type="EMBL" id="JARQZJ010000002">
    <property type="protein sequence ID" value="KAK9869952.1"/>
    <property type="molecule type" value="Genomic_DNA"/>
</dbReference>
<dbReference type="PANTHER" id="PTHR11161">
    <property type="entry name" value="O-ACYLTRANSFERASE"/>
    <property type="match status" value="1"/>
</dbReference>